<dbReference type="AlphaFoldDB" id="A0AAD3S0N3"/>
<accession>A0AAD3S0N3</accession>
<name>A0AAD3S0N3_NEPGR</name>
<organism evidence="1 2">
    <name type="scientific">Nepenthes gracilis</name>
    <name type="common">Slender pitcher plant</name>
    <dbReference type="NCBI Taxonomy" id="150966"/>
    <lineage>
        <taxon>Eukaryota</taxon>
        <taxon>Viridiplantae</taxon>
        <taxon>Streptophyta</taxon>
        <taxon>Embryophyta</taxon>
        <taxon>Tracheophyta</taxon>
        <taxon>Spermatophyta</taxon>
        <taxon>Magnoliopsida</taxon>
        <taxon>eudicotyledons</taxon>
        <taxon>Gunneridae</taxon>
        <taxon>Pentapetalae</taxon>
        <taxon>Caryophyllales</taxon>
        <taxon>Nepenthaceae</taxon>
        <taxon>Nepenthes</taxon>
    </lineage>
</organism>
<proteinExistence type="predicted"/>
<protein>
    <submittedName>
        <fullName evidence="1">Uncharacterized protein</fullName>
    </submittedName>
</protein>
<gene>
    <name evidence="1" type="ORF">Nepgr_004049</name>
</gene>
<evidence type="ECO:0000313" key="2">
    <source>
        <dbReference type="Proteomes" id="UP001279734"/>
    </source>
</evidence>
<dbReference type="Proteomes" id="UP001279734">
    <property type="component" value="Unassembled WGS sequence"/>
</dbReference>
<dbReference type="EMBL" id="BSYO01000003">
    <property type="protein sequence ID" value="GMH02210.1"/>
    <property type="molecule type" value="Genomic_DNA"/>
</dbReference>
<evidence type="ECO:0000313" key="1">
    <source>
        <dbReference type="EMBL" id="GMH02210.1"/>
    </source>
</evidence>
<keyword evidence="2" id="KW-1185">Reference proteome</keyword>
<sequence>MGGTDDEVDADADVASVWCRLYGVFFITFDNAADAAHTNVMQKGLLNFGILLCAPTGLPRFSLSLCCFWQAGVLWVVSGLELNWPINNRFLAMSCGGSLVGLHQSRRLDDSFVSMYAINGPAVMPLFSELRVQKLERLQNLFCCIGTQLTLLICFCFELREQLLERMQAPFCCVLALGGLLMLESSLSRCGAGLSY</sequence>
<comment type="caution">
    <text evidence="1">The sequence shown here is derived from an EMBL/GenBank/DDBJ whole genome shotgun (WGS) entry which is preliminary data.</text>
</comment>
<reference evidence="1" key="1">
    <citation type="submission" date="2023-05" db="EMBL/GenBank/DDBJ databases">
        <title>Nepenthes gracilis genome sequencing.</title>
        <authorList>
            <person name="Fukushima K."/>
        </authorList>
    </citation>
    <scope>NUCLEOTIDE SEQUENCE</scope>
    <source>
        <strain evidence="1">SING2019-196</strain>
    </source>
</reference>